<evidence type="ECO:0000313" key="2">
    <source>
        <dbReference type="Proteomes" id="UP000248640"/>
    </source>
</evidence>
<protein>
    <submittedName>
        <fullName evidence="1">Uncharacterized protein</fullName>
    </submittedName>
</protein>
<dbReference type="Pfam" id="PF14263">
    <property type="entry name" value="DUF4354"/>
    <property type="match status" value="1"/>
</dbReference>
<name>A0A3M3Y2Y9_PSEFL</name>
<organism evidence="1 2">
    <name type="scientific">Pseudomonas fluorescens</name>
    <dbReference type="NCBI Taxonomy" id="294"/>
    <lineage>
        <taxon>Bacteria</taxon>
        <taxon>Pseudomonadati</taxon>
        <taxon>Pseudomonadota</taxon>
        <taxon>Gammaproteobacteria</taxon>
        <taxon>Pseudomonadales</taxon>
        <taxon>Pseudomonadaceae</taxon>
        <taxon>Pseudomonas</taxon>
    </lineage>
</organism>
<dbReference type="EMBL" id="LS483372">
    <property type="protein sequence ID" value="SQF89534.1"/>
    <property type="molecule type" value="Genomic_DNA"/>
</dbReference>
<proteinExistence type="predicted"/>
<dbReference type="Gene3D" id="2.60.40.4110">
    <property type="entry name" value="Protein of unknown function DUF4354"/>
    <property type="match status" value="1"/>
</dbReference>
<gene>
    <name evidence="1" type="ORF">NCTC10038_00917</name>
</gene>
<dbReference type="RefSeq" id="WP_084375846.1">
    <property type="nucleotide sequence ID" value="NZ_CBCRXZ010000034.1"/>
</dbReference>
<dbReference type="AlphaFoldDB" id="A0A3M3Y2Y9"/>
<dbReference type="InterPro" id="IPR025581">
    <property type="entry name" value="DUF4354"/>
</dbReference>
<dbReference type="Proteomes" id="UP000248640">
    <property type="component" value="Chromosome 1"/>
</dbReference>
<accession>A0A3M3Y2Y9</accession>
<evidence type="ECO:0000313" key="1">
    <source>
        <dbReference type="EMBL" id="SQF89534.1"/>
    </source>
</evidence>
<sequence length="126" mass="13825">MKCKILFASLMFAFSFAANAEIPLDSAVLFSTQKNQGVVWTSEKAAYFKSFNASLLNGGKKDIDLSKICYKAYDSKGNSYQLDTIDEKLSQGLLKSGKSVQGFYQFVSEDEGVYGASLVKALLDCK</sequence>
<reference evidence="1 2" key="1">
    <citation type="submission" date="2018-06" db="EMBL/GenBank/DDBJ databases">
        <authorList>
            <consortium name="Pathogen Informatics"/>
            <person name="Doyle S."/>
        </authorList>
    </citation>
    <scope>NUCLEOTIDE SEQUENCE [LARGE SCALE GENOMIC DNA]</scope>
    <source>
        <strain evidence="1 2">NCTC10038</strain>
    </source>
</reference>
<dbReference type="GeneID" id="61636916"/>